<organism evidence="1 2">
    <name type="scientific">Melastoma candidum</name>
    <dbReference type="NCBI Taxonomy" id="119954"/>
    <lineage>
        <taxon>Eukaryota</taxon>
        <taxon>Viridiplantae</taxon>
        <taxon>Streptophyta</taxon>
        <taxon>Embryophyta</taxon>
        <taxon>Tracheophyta</taxon>
        <taxon>Spermatophyta</taxon>
        <taxon>Magnoliopsida</taxon>
        <taxon>eudicotyledons</taxon>
        <taxon>Gunneridae</taxon>
        <taxon>Pentapetalae</taxon>
        <taxon>rosids</taxon>
        <taxon>malvids</taxon>
        <taxon>Myrtales</taxon>
        <taxon>Melastomataceae</taxon>
        <taxon>Melastomatoideae</taxon>
        <taxon>Melastomateae</taxon>
        <taxon>Melastoma</taxon>
    </lineage>
</organism>
<accession>A0ACB9R3D6</accession>
<reference evidence="2" key="1">
    <citation type="journal article" date="2023" name="Front. Plant Sci.">
        <title>Chromosomal-level genome assembly of Melastoma candidum provides insights into trichome evolution.</title>
        <authorList>
            <person name="Zhong Y."/>
            <person name="Wu W."/>
            <person name="Sun C."/>
            <person name="Zou P."/>
            <person name="Liu Y."/>
            <person name="Dai S."/>
            <person name="Zhou R."/>
        </authorList>
    </citation>
    <scope>NUCLEOTIDE SEQUENCE [LARGE SCALE GENOMIC DNA]</scope>
</reference>
<evidence type="ECO:0000313" key="2">
    <source>
        <dbReference type="Proteomes" id="UP001057402"/>
    </source>
</evidence>
<dbReference type="EMBL" id="CM042883">
    <property type="protein sequence ID" value="KAI4373220.1"/>
    <property type="molecule type" value="Genomic_DNA"/>
</dbReference>
<evidence type="ECO:0000313" key="1">
    <source>
        <dbReference type="EMBL" id="KAI4373220.1"/>
    </source>
</evidence>
<sequence>MTKGSRDSLGNCMDEVGALQIKHRGEWVNAKSVPGALVINIGDILRIMSNDEYQSVDHRVLANPNPKPRVSIAVFFNPSDRTRAFEPFPELTSPERPAAFKEFTFSDYMGMFFSKQLNGKSLVHYYRV</sequence>
<dbReference type="Proteomes" id="UP001057402">
    <property type="component" value="Chromosome 4"/>
</dbReference>
<proteinExistence type="predicted"/>
<gene>
    <name evidence="1" type="ORF">MLD38_011370</name>
</gene>
<comment type="caution">
    <text evidence="1">The sequence shown here is derived from an EMBL/GenBank/DDBJ whole genome shotgun (WGS) entry which is preliminary data.</text>
</comment>
<protein>
    <submittedName>
        <fullName evidence="1">Uncharacterized protein</fullName>
    </submittedName>
</protein>
<keyword evidence="2" id="KW-1185">Reference proteome</keyword>
<name>A0ACB9R3D6_9MYRT</name>